<keyword evidence="6" id="KW-0547">Nucleotide-binding</keyword>
<feature type="active site" description="Proton acceptor" evidence="6">
    <location>
        <position position="45"/>
    </location>
</feature>
<evidence type="ECO:0000256" key="4">
    <source>
        <dbReference type="ARBA" id="ARBA00023027"/>
    </source>
</evidence>
<keyword evidence="4 6" id="KW-0520">NAD</keyword>
<dbReference type="SUPFAM" id="SSF111331">
    <property type="entry name" value="NAD kinase/diacylglycerol kinase-like"/>
    <property type="match status" value="1"/>
</dbReference>
<evidence type="ECO:0000313" key="7">
    <source>
        <dbReference type="EMBL" id="NDY95269.1"/>
    </source>
</evidence>
<dbReference type="GO" id="GO:0019674">
    <property type="term" value="P:NAD+ metabolic process"/>
    <property type="evidence" value="ECO:0007669"/>
    <property type="project" value="InterPro"/>
</dbReference>
<keyword evidence="6" id="KW-0067">ATP-binding</keyword>
<dbReference type="GO" id="GO:0003951">
    <property type="term" value="F:NAD+ kinase activity"/>
    <property type="evidence" value="ECO:0007669"/>
    <property type="project" value="UniProtKB-UniRule"/>
</dbReference>
<comment type="caution">
    <text evidence="7">The sequence shown here is derived from an EMBL/GenBank/DDBJ whole genome shotgun (WGS) entry which is preliminary data.</text>
</comment>
<dbReference type="GO" id="GO:0006741">
    <property type="term" value="P:NADP+ biosynthetic process"/>
    <property type="evidence" value="ECO:0007669"/>
    <property type="project" value="UniProtKB-UniRule"/>
</dbReference>
<evidence type="ECO:0000313" key="8">
    <source>
        <dbReference type="Proteomes" id="UP000484885"/>
    </source>
</evidence>
<keyword evidence="1 6" id="KW-0808">Transferase</keyword>
<keyword evidence="8" id="KW-1185">Reference proteome</keyword>
<feature type="binding site" evidence="6">
    <location>
        <begin position="45"/>
        <end position="46"/>
    </location>
    <ligand>
        <name>NAD(+)</name>
        <dbReference type="ChEBI" id="CHEBI:57540"/>
    </ligand>
</feature>
<evidence type="ECO:0000256" key="6">
    <source>
        <dbReference type="HAMAP-Rule" id="MF_00361"/>
    </source>
</evidence>
<keyword evidence="6" id="KW-0963">Cytoplasm</keyword>
<accession>A0A845VDC4</accession>
<dbReference type="InterPro" id="IPR016064">
    <property type="entry name" value="NAD/diacylglycerol_kinase_sf"/>
</dbReference>
<dbReference type="GO" id="GO:0046872">
    <property type="term" value="F:metal ion binding"/>
    <property type="evidence" value="ECO:0007669"/>
    <property type="project" value="UniProtKB-UniRule"/>
</dbReference>
<dbReference type="Pfam" id="PF20143">
    <property type="entry name" value="NAD_kinase_C"/>
    <property type="match status" value="1"/>
</dbReference>
<dbReference type="GO" id="GO:0005737">
    <property type="term" value="C:cytoplasm"/>
    <property type="evidence" value="ECO:0007669"/>
    <property type="project" value="UniProtKB-SubCell"/>
</dbReference>
<dbReference type="Proteomes" id="UP000484885">
    <property type="component" value="Unassembled WGS sequence"/>
</dbReference>
<dbReference type="EC" id="2.7.1.23" evidence="6"/>
<evidence type="ECO:0000256" key="2">
    <source>
        <dbReference type="ARBA" id="ARBA00022777"/>
    </source>
</evidence>
<comment type="similarity">
    <text evidence="6">Belongs to the NAD kinase family.</text>
</comment>
<reference evidence="7 8" key="1">
    <citation type="submission" date="2020-02" db="EMBL/GenBank/DDBJ databases">
        <authorList>
            <person name="Zhang X.-Y."/>
        </authorList>
    </citation>
    <scope>NUCLEOTIDE SEQUENCE [LARGE SCALE GENOMIC DNA]</scope>
    <source>
        <strain evidence="7 8">C33</strain>
    </source>
</reference>
<comment type="function">
    <text evidence="6">Involved in the regulation of the intracellular balance of NAD and NADP, and is a key enzyme in the biosynthesis of NADP. Catalyzes specifically the phosphorylation on 2'-hydroxyl of the adenosine moiety of NAD to yield NADP.</text>
</comment>
<dbReference type="PANTHER" id="PTHR20275">
    <property type="entry name" value="NAD KINASE"/>
    <property type="match status" value="1"/>
</dbReference>
<dbReference type="InterPro" id="IPR002504">
    <property type="entry name" value="NADK"/>
</dbReference>
<comment type="catalytic activity">
    <reaction evidence="5 6">
        <text>NAD(+) + ATP = ADP + NADP(+) + H(+)</text>
        <dbReference type="Rhea" id="RHEA:18629"/>
        <dbReference type="ChEBI" id="CHEBI:15378"/>
        <dbReference type="ChEBI" id="CHEBI:30616"/>
        <dbReference type="ChEBI" id="CHEBI:57540"/>
        <dbReference type="ChEBI" id="CHEBI:58349"/>
        <dbReference type="ChEBI" id="CHEBI:456216"/>
        <dbReference type="EC" id="2.7.1.23"/>
    </reaction>
</comment>
<dbReference type="PANTHER" id="PTHR20275:SF0">
    <property type="entry name" value="NAD KINASE"/>
    <property type="match status" value="1"/>
</dbReference>
<comment type="subcellular location">
    <subcellularLocation>
        <location evidence="6">Cytoplasm</location>
    </subcellularLocation>
</comment>
<dbReference type="NCBIfam" id="NF003406">
    <property type="entry name" value="PRK04761.1"/>
    <property type="match status" value="1"/>
</dbReference>
<feature type="binding site" evidence="6">
    <location>
        <begin position="156"/>
        <end position="161"/>
    </location>
    <ligand>
        <name>NAD(+)</name>
        <dbReference type="ChEBI" id="CHEBI:57540"/>
    </ligand>
</feature>
<dbReference type="Gene3D" id="3.40.50.10330">
    <property type="entry name" value="Probable inorganic polyphosphate/atp-NAD kinase, domain 1"/>
    <property type="match status" value="1"/>
</dbReference>
<sequence>MTVAPAISLLASEHPGAREAVIELENRYGRVAPEKADVLVVLGGDGFMLHTLHEHAELDLPVFGMRLGEVGFLMNRYAPEDLPERISAARAVTLNPLRMVCETKAGERFEALAFNEVSLLRQINQAAHVRIVVNGRERLERLVADGVLVATAAGSTAYNLSAHGPILPLGTEAVVLTPISPFRPRRWQGAILPAKAEIELEVLQPKRRPVSATADYDEVRDVSRVWVSLDRKIGPRLLFDPEHSLEERILKEQFLIPDG</sequence>
<proteinExistence type="inferred from homology"/>
<dbReference type="GO" id="GO:0005524">
    <property type="term" value="F:ATP binding"/>
    <property type="evidence" value="ECO:0007669"/>
    <property type="project" value="UniProtKB-KW"/>
</dbReference>
<dbReference type="AlphaFoldDB" id="A0A845VDC4"/>
<feature type="binding site" evidence="6">
    <location>
        <begin position="115"/>
        <end position="116"/>
    </location>
    <ligand>
        <name>NAD(+)</name>
        <dbReference type="ChEBI" id="CHEBI:57540"/>
    </ligand>
</feature>
<evidence type="ECO:0000256" key="5">
    <source>
        <dbReference type="ARBA" id="ARBA00047925"/>
    </source>
</evidence>
<dbReference type="HAMAP" id="MF_00361">
    <property type="entry name" value="NAD_kinase"/>
    <property type="match status" value="1"/>
</dbReference>
<comment type="cofactor">
    <cofactor evidence="6">
        <name>a divalent metal cation</name>
        <dbReference type="ChEBI" id="CHEBI:60240"/>
    </cofactor>
</comment>
<feature type="binding site" evidence="6">
    <location>
        <position position="153"/>
    </location>
    <ligand>
        <name>NAD(+)</name>
        <dbReference type="ChEBI" id="CHEBI:57540"/>
    </ligand>
</feature>
<keyword evidence="2 6" id="KW-0418">Kinase</keyword>
<organism evidence="7 8">
    <name type="scientific">Wenzhouxiangella limi</name>
    <dbReference type="NCBI Taxonomy" id="2707351"/>
    <lineage>
        <taxon>Bacteria</taxon>
        <taxon>Pseudomonadati</taxon>
        <taxon>Pseudomonadota</taxon>
        <taxon>Gammaproteobacteria</taxon>
        <taxon>Chromatiales</taxon>
        <taxon>Wenzhouxiangellaceae</taxon>
        <taxon>Wenzhouxiangella</taxon>
    </lineage>
</organism>
<name>A0A845VDC4_9GAMM</name>
<dbReference type="Pfam" id="PF01513">
    <property type="entry name" value="NAD_kinase"/>
    <property type="match status" value="1"/>
</dbReference>
<feature type="binding site" evidence="6">
    <location>
        <position position="145"/>
    </location>
    <ligand>
        <name>NAD(+)</name>
        <dbReference type="ChEBI" id="CHEBI:57540"/>
    </ligand>
</feature>
<feature type="binding site" evidence="6">
    <location>
        <position position="50"/>
    </location>
    <ligand>
        <name>NAD(+)</name>
        <dbReference type="ChEBI" id="CHEBI:57540"/>
    </ligand>
</feature>
<gene>
    <name evidence="6" type="primary">nadK</name>
    <name evidence="7" type="ORF">G3I74_05945</name>
</gene>
<dbReference type="Gene3D" id="2.60.200.30">
    <property type="entry name" value="Probable inorganic polyphosphate/atp-NAD kinase, domain 2"/>
    <property type="match status" value="1"/>
</dbReference>
<dbReference type="RefSeq" id="WP_164210672.1">
    <property type="nucleotide sequence ID" value="NZ_JAAGSC010000039.1"/>
</dbReference>
<dbReference type="EMBL" id="JAAGSC010000039">
    <property type="protein sequence ID" value="NDY95269.1"/>
    <property type="molecule type" value="Genomic_DNA"/>
</dbReference>
<comment type="caution">
    <text evidence="6">Lacks conserved residue(s) required for the propagation of feature annotation.</text>
</comment>
<keyword evidence="3 6" id="KW-0521">NADP</keyword>
<evidence type="ECO:0000256" key="1">
    <source>
        <dbReference type="ARBA" id="ARBA00022679"/>
    </source>
</evidence>
<dbReference type="GO" id="GO:0051287">
    <property type="term" value="F:NAD binding"/>
    <property type="evidence" value="ECO:0007669"/>
    <property type="project" value="UniProtKB-ARBA"/>
</dbReference>
<protein>
    <recommendedName>
        <fullName evidence="6">NAD kinase</fullName>
        <ecNumber evidence="6">2.7.1.23</ecNumber>
    </recommendedName>
    <alternativeName>
        <fullName evidence="6">ATP-dependent NAD kinase</fullName>
    </alternativeName>
</protein>
<evidence type="ECO:0000256" key="3">
    <source>
        <dbReference type="ARBA" id="ARBA00022857"/>
    </source>
</evidence>
<dbReference type="InterPro" id="IPR017438">
    <property type="entry name" value="ATP-NAD_kinase_N"/>
</dbReference>
<dbReference type="InterPro" id="IPR017437">
    <property type="entry name" value="ATP-NAD_kinase_PpnK-typ_C"/>
</dbReference>